<dbReference type="EMBL" id="CALNXK010000027">
    <property type="protein sequence ID" value="CAH3114491.1"/>
    <property type="molecule type" value="Genomic_DNA"/>
</dbReference>
<name>A0ABN8NND4_9CNID</name>
<proteinExistence type="predicted"/>
<evidence type="ECO:0000313" key="1">
    <source>
        <dbReference type="EMBL" id="CAH3114491.1"/>
    </source>
</evidence>
<keyword evidence="2" id="KW-1185">Reference proteome</keyword>
<accession>A0ABN8NND4</accession>
<gene>
    <name evidence="1" type="ORF">PLOB_00022936</name>
</gene>
<comment type="caution">
    <text evidence="1">The sequence shown here is derived from an EMBL/GenBank/DDBJ whole genome shotgun (WGS) entry which is preliminary data.</text>
</comment>
<dbReference type="Proteomes" id="UP001159405">
    <property type="component" value="Unassembled WGS sequence"/>
</dbReference>
<reference evidence="1 2" key="1">
    <citation type="submission" date="2022-05" db="EMBL/GenBank/DDBJ databases">
        <authorList>
            <consortium name="Genoscope - CEA"/>
            <person name="William W."/>
        </authorList>
    </citation>
    <scope>NUCLEOTIDE SEQUENCE [LARGE SCALE GENOMIC DNA]</scope>
</reference>
<sequence>METKLNIWLSRDLTLFGRTMLAKSLGLSQLAYAASMLSVPEAAIQQTQRKLFAFLWKNKTDKVNRQVLFRLLSKGGLNFPCFRTVIKALRLCWIGRLLSNPHDTWTAIPNFHFEKHGGLLFLLNCNYSVEKLNKKIPLFYRELLEFFQELRSNCEDPLQREFILWNNKDINVENKSVFWKSWRHKNVLFVQDLLNNQGNYLSPQEFSNKYNIKVNFLQYYQIITAIPASLKRYAFTHLDLAKLNSISENVDFQISKDWFNISLKTNIKLTPLQVFLNLPTPAFNLSNKQTKDLCLLLLYVKQYHYGCKSLQKKTDTSEFISKFIMQLEIEV</sequence>
<evidence type="ECO:0000313" key="2">
    <source>
        <dbReference type="Proteomes" id="UP001159405"/>
    </source>
</evidence>
<protein>
    <submittedName>
        <fullName evidence="1">Uncharacterized protein</fullName>
    </submittedName>
</protein>
<organism evidence="1 2">
    <name type="scientific">Porites lobata</name>
    <dbReference type="NCBI Taxonomy" id="104759"/>
    <lineage>
        <taxon>Eukaryota</taxon>
        <taxon>Metazoa</taxon>
        <taxon>Cnidaria</taxon>
        <taxon>Anthozoa</taxon>
        <taxon>Hexacorallia</taxon>
        <taxon>Scleractinia</taxon>
        <taxon>Fungiina</taxon>
        <taxon>Poritidae</taxon>
        <taxon>Porites</taxon>
    </lineage>
</organism>